<evidence type="ECO:0000256" key="1">
    <source>
        <dbReference type="SAM" id="MobiDB-lite"/>
    </source>
</evidence>
<keyword evidence="2" id="KW-1185">Reference proteome</keyword>
<dbReference type="AlphaFoldDB" id="A0A2Y9E4G9"/>
<evidence type="ECO:0000313" key="2">
    <source>
        <dbReference type="Proteomes" id="UP000248480"/>
    </source>
</evidence>
<reference evidence="3" key="1">
    <citation type="submission" date="2025-08" db="UniProtKB">
        <authorList>
            <consortium name="RefSeq"/>
        </authorList>
    </citation>
    <scope>IDENTIFICATION</scope>
</reference>
<organism evidence="2 3">
    <name type="scientific">Trichechus manatus latirostris</name>
    <name type="common">Florida manatee</name>
    <dbReference type="NCBI Taxonomy" id="127582"/>
    <lineage>
        <taxon>Eukaryota</taxon>
        <taxon>Metazoa</taxon>
        <taxon>Chordata</taxon>
        <taxon>Craniata</taxon>
        <taxon>Vertebrata</taxon>
        <taxon>Euteleostomi</taxon>
        <taxon>Mammalia</taxon>
        <taxon>Eutheria</taxon>
        <taxon>Afrotheria</taxon>
        <taxon>Sirenia</taxon>
        <taxon>Trichechidae</taxon>
        <taxon>Trichechus</taxon>
    </lineage>
</organism>
<dbReference type="PANTHER" id="PTHR14343">
    <property type="entry name" value="VWFA DOMAIN-CONTAINING PROTEIN"/>
    <property type="match status" value="1"/>
</dbReference>
<evidence type="ECO:0000313" key="3">
    <source>
        <dbReference type="RefSeq" id="XP_004386868.1"/>
    </source>
</evidence>
<dbReference type="InParanoid" id="A0A2Y9E4G9"/>
<protein>
    <submittedName>
        <fullName evidence="3">Uncharacterized protein C11orf16-like</fullName>
    </submittedName>
</protein>
<name>A0A2Y9E4G9_TRIMA</name>
<proteinExistence type="predicted"/>
<dbReference type="RefSeq" id="XP_004386868.1">
    <property type="nucleotide sequence ID" value="XM_004386811.1"/>
</dbReference>
<sequence length="277" mass="30865">MRWGRSTWVADRSLRASKNEEIPVGFWNDKAAKVPLCGVRWVPPVVWKAAVERLHKTFTREHPSPLICVPCCSLLGPVTGCVTSVLPLGTPFLSPPCHLQACCQLLCQGCFYCCPSAGPTWWPLTQTPEVTAREYPEPKLKPTDQLLPLEASKEEEVAEHAHMDVSASSSSSSAEDLENDLEIGPPQRLTVNSTVNTDFNLLQNSPWQSGLCKPGWRYWRRNGPESHPRKPGFSARAVVEAHCSIPYHISLRNVMQVSTMLGLEVILWSVVMLKGWL</sequence>
<dbReference type="OrthoDB" id="6241467at2759"/>
<dbReference type="GeneID" id="101347791"/>
<feature type="region of interest" description="Disordered" evidence="1">
    <location>
        <begin position="157"/>
        <end position="178"/>
    </location>
</feature>
<dbReference type="PANTHER" id="PTHR14343:SF3">
    <property type="entry name" value="SIMILAR TO PREDICTED GENE ICRFP703B1614Q5.5"/>
    <property type="match status" value="1"/>
</dbReference>
<accession>A0A2Y9E4G9</accession>
<dbReference type="Proteomes" id="UP000248480">
    <property type="component" value="Unplaced"/>
</dbReference>
<gene>
    <name evidence="3" type="primary">LOC101347791</name>
</gene>
<dbReference type="KEGG" id="tmu:101347791"/>